<feature type="transmembrane region" description="Helical" evidence="8">
    <location>
        <begin position="364"/>
        <end position="386"/>
    </location>
</feature>
<evidence type="ECO:0000256" key="7">
    <source>
        <dbReference type="ARBA" id="ARBA00023136"/>
    </source>
</evidence>
<evidence type="ECO:0000256" key="2">
    <source>
        <dbReference type="ARBA" id="ARBA00009843"/>
    </source>
</evidence>
<comment type="caution">
    <text evidence="10">The sequence shown here is derived from an EMBL/GenBank/DDBJ whole genome shotgun (WGS) entry which is preliminary data.</text>
</comment>
<keyword evidence="11" id="KW-1185">Reference proteome</keyword>
<dbReference type="InterPro" id="IPR051475">
    <property type="entry name" value="Diverse_Ion_Transporter"/>
</dbReference>
<name>A0ABW0GYY0_9HYPH</name>
<keyword evidence="4" id="KW-1003">Cell membrane</keyword>
<evidence type="ECO:0000256" key="5">
    <source>
        <dbReference type="ARBA" id="ARBA00022692"/>
    </source>
</evidence>
<dbReference type="EMBL" id="JBHSLL010000011">
    <property type="protein sequence ID" value="MFC5384948.1"/>
    <property type="molecule type" value="Genomic_DNA"/>
</dbReference>
<evidence type="ECO:0000256" key="6">
    <source>
        <dbReference type="ARBA" id="ARBA00022989"/>
    </source>
</evidence>
<evidence type="ECO:0000256" key="8">
    <source>
        <dbReference type="SAM" id="Phobius"/>
    </source>
</evidence>
<dbReference type="InterPro" id="IPR004680">
    <property type="entry name" value="Cit_transptr-like_dom"/>
</dbReference>
<feature type="transmembrane region" description="Helical" evidence="8">
    <location>
        <begin position="6"/>
        <end position="23"/>
    </location>
</feature>
<dbReference type="InterPro" id="IPR000802">
    <property type="entry name" value="Arsenical_pump_ArsB"/>
</dbReference>
<evidence type="ECO:0000313" key="11">
    <source>
        <dbReference type="Proteomes" id="UP001596016"/>
    </source>
</evidence>
<feature type="transmembrane region" description="Helical" evidence="8">
    <location>
        <begin position="59"/>
        <end position="80"/>
    </location>
</feature>
<dbReference type="PANTHER" id="PTHR43568">
    <property type="entry name" value="P PROTEIN"/>
    <property type="match status" value="1"/>
</dbReference>
<dbReference type="Pfam" id="PF03600">
    <property type="entry name" value="CitMHS"/>
    <property type="match status" value="1"/>
</dbReference>
<feature type="transmembrane region" description="Helical" evidence="8">
    <location>
        <begin position="175"/>
        <end position="196"/>
    </location>
</feature>
<evidence type="ECO:0000259" key="9">
    <source>
        <dbReference type="Pfam" id="PF03600"/>
    </source>
</evidence>
<keyword evidence="6 8" id="KW-1133">Transmembrane helix</keyword>
<feature type="transmembrane region" description="Helical" evidence="8">
    <location>
        <begin position="398"/>
        <end position="416"/>
    </location>
</feature>
<proteinExistence type="inferred from homology"/>
<comment type="similarity">
    <text evidence="2">Belongs to the CitM (TC 2.A.11) transporter family.</text>
</comment>
<comment type="subcellular location">
    <subcellularLocation>
        <location evidence="1">Cell membrane</location>
        <topology evidence="1">Multi-pass membrane protein</topology>
    </subcellularLocation>
</comment>
<feature type="transmembrane region" description="Helical" evidence="8">
    <location>
        <begin position="30"/>
        <end position="53"/>
    </location>
</feature>
<feature type="transmembrane region" description="Helical" evidence="8">
    <location>
        <begin position="134"/>
        <end position="154"/>
    </location>
</feature>
<reference evidence="11" key="1">
    <citation type="journal article" date="2019" name="Int. J. Syst. Evol. Microbiol.">
        <title>The Global Catalogue of Microorganisms (GCM) 10K type strain sequencing project: providing services to taxonomists for standard genome sequencing and annotation.</title>
        <authorList>
            <consortium name="The Broad Institute Genomics Platform"/>
            <consortium name="The Broad Institute Genome Sequencing Center for Infectious Disease"/>
            <person name="Wu L."/>
            <person name="Ma J."/>
        </authorList>
    </citation>
    <scope>NUCLEOTIDE SEQUENCE [LARGE SCALE GENOMIC DNA]</scope>
    <source>
        <strain evidence="11">CGMCC 4.1415</strain>
    </source>
</reference>
<organism evidence="10 11">
    <name type="scientific">Aquamicrobium segne</name>
    <dbReference type="NCBI Taxonomy" id="469547"/>
    <lineage>
        <taxon>Bacteria</taxon>
        <taxon>Pseudomonadati</taxon>
        <taxon>Pseudomonadota</taxon>
        <taxon>Alphaproteobacteria</taxon>
        <taxon>Hyphomicrobiales</taxon>
        <taxon>Phyllobacteriaceae</taxon>
        <taxon>Aquamicrobium</taxon>
    </lineage>
</organism>
<evidence type="ECO:0000256" key="4">
    <source>
        <dbReference type="ARBA" id="ARBA00022475"/>
    </source>
</evidence>
<dbReference type="Proteomes" id="UP001596016">
    <property type="component" value="Unassembled WGS sequence"/>
</dbReference>
<evidence type="ECO:0000256" key="1">
    <source>
        <dbReference type="ARBA" id="ARBA00004651"/>
    </source>
</evidence>
<feature type="transmembrane region" description="Helical" evidence="8">
    <location>
        <begin position="281"/>
        <end position="307"/>
    </location>
</feature>
<protein>
    <submittedName>
        <fullName evidence="10">SLC13 family permease</fullName>
    </submittedName>
</protein>
<keyword evidence="3" id="KW-0813">Transport</keyword>
<feature type="transmembrane region" description="Helical" evidence="8">
    <location>
        <begin position="92"/>
        <end position="114"/>
    </location>
</feature>
<accession>A0ABW0GYY0</accession>
<keyword evidence="5 8" id="KW-0812">Transmembrane</keyword>
<gene>
    <name evidence="10" type="ORF">ACFPLB_03095</name>
</gene>
<feature type="transmembrane region" description="Helical" evidence="8">
    <location>
        <begin position="224"/>
        <end position="246"/>
    </location>
</feature>
<dbReference type="RefSeq" id="WP_378227820.1">
    <property type="nucleotide sequence ID" value="NZ_JBHSLL010000011.1"/>
</dbReference>
<feature type="transmembrane region" description="Helical" evidence="8">
    <location>
        <begin position="319"/>
        <end position="344"/>
    </location>
</feature>
<feature type="domain" description="Citrate transporter-like" evidence="9">
    <location>
        <begin position="24"/>
        <end position="359"/>
    </location>
</feature>
<evidence type="ECO:0000313" key="10">
    <source>
        <dbReference type="EMBL" id="MFC5384948.1"/>
    </source>
</evidence>
<evidence type="ECO:0000256" key="3">
    <source>
        <dbReference type="ARBA" id="ARBA00022448"/>
    </source>
</evidence>
<dbReference type="PANTHER" id="PTHR43568:SF1">
    <property type="entry name" value="P PROTEIN"/>
    <property type="match status" value="1"/>
</dbReference>
<keyword evidence="7 8" id="KW-0472">Membrane</keyword>
<dbReference type="PRINTS" id="PR00758">
    <property type="entry name" value="ARSENICPUMP"/>
</dbReference>
<sequence length="417" mass="43177">MDLTLTIFLLVYLVMGLGTLPGFKVDRTGAAVIGAVAVMATGSISAASAWAAIDYSSLGMLFGLMVVSAAFTVSGFYGWTTQRVAESNVSEPLLLAMLIGASGLMAAFLTNDVVAVAMSPLLISLTLSRGLNPIPFLLGFCFAANAGAAATIIGSPQNMIAAQKLHLSFAGVSKIAALPALIALPMIWAIICFLYRGRWKLTAKPALTAQAAPQATPLAATLPVFSLAETLKAAIIGLSVIGAFIFTDWPRELVALSGAGFLLLSRRISSKDMLGQVDGNLLLLITGLFVVNAALAATGLPQILLGYMTESGIDLGEPLPLFFISAVLSNLVGNNPAVILLVPYLHADSDPNALGAALSLGTHFSSNLIIFGSLAGIIMVERAAAFGLKISFGEFSRAGALVTLATMGFASIWILLT</sequence>